<organism evidence="4 5">
    <name type="scientific">Reyranella soli</name>
    <dbReference type="NCBI Taxonomy" id="1230389"/>
    <lineage>
        <taxon>Bacteria</taxon>
        <taxon>Pseudomonadati</taxon>
        <taxon>Pseudomonadota</taxon>
        <taxon>Alphaproteobacteria</taxon>
        <taxon>Hyphomicrobiales</taxon>
        <taxon>Reyranellaceae</taxon>
        <taxon>Reyranella</taxon>
    </lineage>
</organism>
<feature type="domain" description="Leucine-binding protein" evidence="3">
    <location>
        <begin position="30"/>
        <end position="380"/>
    </location>
</feature>
<dbReference type="CDD" id="cd06343">
    <property type="entry name" value="PBP1_ABC_ligand_binding-like"/>
    <property type="match status" value="1"/>
</dbReference>
<reference evidence="4 5" key="1">
    <citation type="submission" date="2019-07" db="EMBL/GenBank/DDBJ databases">
        <title>Whole genome shotgun sequence of Reyranella soli NBRC 108950.</title>
        <authorList>
            <person name="Hosoyama A."/>
            <person name="Uohara A."/>
            <person name="Ohji S."/>
            <person name="Ichikawa N."/>
        </authorList>
    </citation>
    <scope>NUCLEOTIDE SEQUENCE [LARGE SCALE GENOMIC DNA]</scope>
    <source>
        <strain evidence="4 5">NBRC 108950</strain>
    </source>
</reference>
<dbReference type="PANTHER" id="PTHR47235">
    <property type="entry name" value="BLR6548 PROTEIN"/>
    <property type="match status" value="1"/>
</dbReference>
<evidence type="ECO:0000259" key="3">
    <source>
        <dbReference type="Pfam" id="PF13458"/>
    </source>
</evidence>
<comment type="caution">
    <text evidence="4">The sequence shown here is derived from an EMBL/GenBank/DDBJ whole genome shotgun (WGS) entry which is preliminary data.</text>
</comment>
<accession>A0A512N647</accession>
<dbReference type="InterPro" id="IPR028082">
    <property type="entry name" value="Peripla_BP_I"/>
</dbReference>
<gene>
    <name evidence="4" type="ORF">RSO01_16380</name>
</gene>
<keyword evidence="5" id="KW-1185">Reference proteome</keyword>
<dbReference type="Proteomes" id="UP000321058">
    <property type="component" value="Unassembled WGS sequence"/>
</dbReference>
<dbReference type="SUPFAM" id="SSF53822">
    <property type="entry name" value="Periplasmic binding protein-like I"/>
    <property type="match status" value="1"/>
</dbReference>
<name>A0A512N647_9HYPH</name>
<protein>
    <submittedName>
        <fullName evidence="4">Branched-chain amino acid ABC transporter substrate-binding protein</fullName>
    </submittedName>
</protein>
<dbReference type="EMBL" id="BKAJ01000030">
    <property type="protein sequence ID" value="GEP54472.1"/>
    <property type="molecule type" value="Genomic_DNA"/>
</dbReference>
<dbReference type="AlphaFoldDB" id="A0A512N647"/>
<comment type="similarity">
    <text evidence="1">Belongs to the leucine-binding protein family.</text>
</comment>
<dbReference type="PANTHER" id="PTHR47235:SF1">
    <property type="entry name" value="BLR6548 PROTEIN"/>
    <property type="match status" value="1"/>
</dbReference>
<sequence length="398" mass="43680">MGGASALALLSGSSSAFAQKKYSDGATDTEIKIGHTGPYSGPASSYGQIGKTIEAYWKSVNDAGGINGRKVKFITLDDGYSPPKMVELVRQLVEQEKVLCTFNTLGTPTNTAIHRYMNQKKVPMLYVATGASKWGKPKEFPWTMGFQPDYHTEGVIYAKHILANVKDPKIAVLMQNDDYGKDYYEGFKEGLGKDADKIVKHVTFEVTDPTVDSQVIQLKDSGANVFFNIATPKAAAQAIRKAGDLSWKPAQYLNNVSASVGSVMKPAGFENSQGIITAQYLMDPTDKQWADNADMKGWVAWMDKWMPGGNKADANHVFGYAVAILMHETLKKCGDDLTRDNVMRQAANFQKYKLPMLIPGITINTSPTDYYPIQSVKLAKFSNDTWELFGDVMSAEGA</sequence>
<dbReference type="Gene3D" id="3.40.50.2300">
    <property type="match status" value="2"/>
</dbReference>
<keyword evidence="2" id="KW-0732">Signal</keyword>
<evidence type="ECO:0000313" key="5">
    <source>
        <dbReference type="Proteomes" id="UP000321058"/>
    </source>
</evidence>
<proteinExistence type="inferred from homology"/>
<evidence type="ECO:0000256" key="1">
    <source>
        <dbReference type="ARBA" id="ARBA00010062"/>
    </source>
</evidence>
<dbReference type="InterPro" id="IPR028081">
    <property type="entry name" value="Leu-bd"/>
</dbReference>
<evidence type="ECO:0000313" key="4">
    <source>
        <dbReference type="EMBL" id="GEP54472.1"/>
    </source>
</evidence>
<dbReference type="Pfam" id="PF13458">
    <property type="entry name" value="Peripla_BP_6"/>
    <property type="match status" value="1"/>
</dbReference>
<evidence type="ECO:0000256" key="2">
    <source>
        <dbReference type="ARBA" id="ARBA00022729"/>
    </source>
</evidence>